<evidence type="ECO:0000259" key="5">
    <source>
        <dbReference type="PROSITE" id="PS50977"/>
    </source>
</evidence>
<dbReference type="Proteomes" id="UP000266691">
    <property type="component" value="Unassembled WGS sequence"/>
</dbReference>
<keyword evidence="1" id="KW-0805">Transcription regulation</keyword>
<reference evidence="6 8" key="1">
    <citation type="submission" date="2018-08" db="EMBL/GenBank/DDBJ databases">
        <title>Proposal of Muricauda 72 sp.nov. and Muricauda NH166 sp.nov., isolated from seawater.</title>
        <authorList>
            <person name="Cheng H."/>
            <person name="Wu Y.-H."/>
            <person name="Guo L.-L."/>
            <person name="Xu X.-W."/>
        </authorList>
    </citation>
    <scope>NUCLEOTIDE SEQUENCE [LARGE SCALE GENOMIC DNA]</scope>
    <source>
        <strain evidence="6 8">72</strain>
    </source>
</reference>
<feature type="DNA-binding region" description="H-T-H motif" evidence="4">
    <location>
        <begin position="29"/>
        <end position="48"/>
    </location>
</feature>
<dbReference type="Pfam" id="PF00440">
    <property type="entry name" value="TetR_N"/>
    <property type="match status" value="1"/>
</dbReference>
<evidence type="ECO:0000256" key="4">
    <source>
        <dbReference type="PROSITE-ProRule" id="PRU00335"/>
    </source>
</evidence>
<dbReference type="RefSeq" id="WP_119648113.1">
    <property type="nucleotide sequence ID" value="NZ_QXFI01000031.1"/>
</dbReference>
<dbReference type="PANTHER" id="PTHR30055">
    <property type="entry name" value="HTH-TYPE TRANSCRIPTIONAL REGULATOR RUTR"/>
    <property type="match status" value="1"/>
</dbReference>
<dbReference type="Gene3D" id="1.10.357.10">
    <property type="entry name" value="Tetracycline Repressor, domain 2"/>
    <property type="match status" value="1"/>
</dbReference>
<keyword evidence="9" id="KW-1185">Reference proteome</keyword>
<dbReference type="GO" id="GO:0000976">
    <property type="term" value="F:transcription cis-regulatory region binding"/>
    <property type="evidence" value="ECO:0007669"/>
    <property type="project" value="TreeGrafter"/>
</dbReference>
<dbReference type="GO" id="GO:0003700">
    <property type="term" value="F:DNA-binding transcription factor activity"/>
    <property type="evidence" value="ECO:0007669"/>
    <property type="project" value="TreeGrafter"/>
</dbReference>
<dbReference type="Proteomes" id="UP000321621">
    <property type="component" value="Unassembled WGS sequence"/>
</dbReference>
<evidence type="ECO:0000313" key="9">
    <source>
        <dbReference type="Proteomes" id="UP000321621"/>
    </source>
</evidence>
<proteinExistence type="predicted"/>
<dbReference type="EMBL" id="QXFI01000031">
    <property type="protein sequence ID" value="RIV43381.1"/>
    <property type="molecule type" value="Genomic_DNA"/>
</dbReference>
<comment type="caution">
    <text evidence="6">The sequence shown here is derived from an EMBL/GenBank/DDBJ whole genome shotgun (WGS) entry which is preliminary data.</text>
</comment>
<evidence type="ECO:0000256" key="3">
    <source>
        <dbReference type="ARBA" id="ARBA00023163"/>
    </source>
</evidence>
<dbReference type="SUPFAM" id="SSF46689">
    <property type="entry name" value="Homeodomain-like"/>
    <property type="match status" value="1"/>
</dbReference>
<protein>
    <submittedName>
        <fullName evidence="6">TetR/AcrR family transcriptional regulator</fullName>
    </submittedName>
</protein>
<keyword evidence="3" id="KW-0804">Transcription</keyword>
<reference evidence="7 9" key="2">
    <citation type="submission" date="2019-07" db="EMBL/GenBank/DDBJ databases">
        <title>Draft genome of two Muricauda strains isolated from deep sea.</title>
        <authorList>
            <person name="Sun C."/>
        </authorList>
    </citation>
    <scope>NUCLEOTIDE SEQUENCE [LARGE SCALE GENOMIC DNA]</scope>
    <source>
        <strain evidence="7 9">72</strain>
    </source>
</reference>
<dbReference type="PROSITE" id="PS50977">
    <property type="entry name" value="HTH_TETR_2"/>
    <property type="match status" value="1"/>
</dbReference>
<dbReference type="AlphaFoldDB" id="A0A3A1NI02"/>
<organism evidence="6 8">
    <name type="scientific">Flagellimonas pelagia</name>
    <dbReference type="NCBI Taxonomy" id="2306998"/>
    <lineage>
        <taxon>Bacteria</taxon>
        <taxon>Pseudomonadati</taxon>
        <taxon>Bacteroidota</taxon>
        <taxon>Flavobacteriia</taxon>
        <taxon>Flavobacteriales</taxon>
        <taxon>Flavobacteriaceae</taxon>
        <taxon>Flagellimonas</taxon>
    </lineage>
</organism>
<dbReference type="OrthoDB" id="9789566at2"/>
<dbReference type="EMBL" id="VNWK01000031">
    <property type="protein sequence ID" value="TXJ92718.1"/>
    <property type="molecule type" value="Genomic_DNA"/>
</dbReference>
<dbReference type="InterPro" id="IPR009057">
    <property type="entry name" value="Homeodomain-like_sf"/>
</dbReference>
<evidence type="ECO:0000256" key="1">
    <source>
        <dbReference type="ARBA" id="ARBA00023015"/>
    </source>
</evidence>
<name>A0A3A1NI02_9FLAO</name>
<feature type="domain" description="HTH tetR-type" evidence="5">
    <location>
        <begin position="6"/>
        <end position="66"/>
    </location>
</feature>
<evidence type="ECO:0000313" key="7">
    <source>
        <dbReference type="EMBL" id="TXJ92718.1"/>
    </source>
</evidence>
<gene>
    <name evidence="6" type="ORF">D2V05_13235</name>
    <name evidence="7" type="ORF">FQ017_13105</name>
</gene>
<dbReference type="InterPro" id="IPR001647">
    <property type="entry name" value="HTH_TetR"/>
</dbReference>
<evidence type="ECO:0000313" key="8">
    <source>
        <dbReference type="Proteomes" id="UP000266691"/>
    </source>
</evidence>
<accession>A0A3A1NI02</accession>
<evidence type="ECO:0000256" key="2">
    <source>
        <dbReference type="ARBA" id="ARBA00023125"/>
    </source>
</evidence>
<dbReference type="InterPro" id="IPR050109">
    <property type="entry name" value="HTH-type_TetR-like_transc_reg"/>
</dbReference>
<keyword evidence="2 4" id="KW-0238">DNA-binding</keyword>
<dbReference type="PRINTS" id="PR00455">
    <property type="entry name" value="HTHTETR"/>
</dbReference>
<evidence type="ECO:0000313" key="6">
    <source>
        <dbReference type="EMBL" id="RIV43381.1"/>
    </source>
</evidence>
<sequence>MTENKLDTEEKIKAAAAKLFTQRGYAATKTRDIAEEAGINLSLLNYYFRSKEKLFNLIMGEKIRQFFGIVVPVITDASLDLELKIELFVEKYIETLTQNPDLPIFVLNEIRNDPKHFVEEIGANKILMSSSLMNQIRAKNPEVNPVHFIMNLMGMSVFPFLSKPVFMASQVVDENSFRALMEERRKLIPIWMKAIVESK</sequence>
<dbReference type="PANTHER" id="PTHR30055:SF234">
    <property type="entry name" value="HTH-TYPE TRANSCRIPTIONAL REGULATOR BETI"/>
    <property type="match status" value="1"/>
</dbReference>